<evidence type="ECO:0000313" key="12">
    <source>
        <dbReference type="Proteomes" id="UP000257109"/>
    </source>
</evidence>
<keyword evidence="8" id="KW-0548">Nucleotidyltransferase</keyword>
<evidence type="ECO:0008006" key="13">
    <source>
        <dbReference type="Google" id="ProtNLM"/>
    </source>
</evidence>
<dbReference type="InterPro" id="IPR039537">
    <property type="entry name" value="Retrotran_Ty1/copia-like"/>
</dbReference>
<dbReference type="Gene3D" id="3.30.420.10">
    <property type="entry name" value="Ribonuclease H-like superfamily/Ribonuclease H"/>
    <property type="match status" value="1"/>
</dbReference>
<keyword evidence="2" id="KW-0479">Metal-binding</keyword>
<dbReference type="GO" id="GO:0003887">
    <property type="term" value="F:DNA-directed DNA polymerase activity"/>
    <property type="evidence" value="ECO:0007669"/>
    <property type="project" value="UniProtKB-KW"/>
</dbReference>
<comment type="caution">
    <text evidence="11">The sequence shown here is derived from an EMBL/GenBank/DDBJ whole genome shotgun (WGS) entry which is preliminary data.</text>
</comment>
<sequence>MPQENDVVERKNKSFQEIARTILNDFNSHAEAINTTYYLQNKIYIKPILKKTPYELWKDLQKPSKESGLDNDSKKDKVETSSRS</sequence>
<evidence type="ECO:0000256" key="2">
    <source>
        <dbReference type="ARBA" id="ARBA00022723"/>
    </source>
</evidence>
<dbReference type="GO" id="GO:0046872">
    <property type="term" value="F:metal ion binding"/>
    <property type="evidence" value="ECO:0007669"/>
    <property type="project" value="UniProtKB-KW"/>
</dbReference>
<evidence type="ECO:0000256" key="4">
    <source>
        <dbReference type="ARBA" id="ARBA00022801"/>
    </source>
</evidence>
<keyword evidence="1" id="KW-0540">Nuclease</keyword>
<evidence type="ECO:0000256" key="7">
    <source>
        <dbReference type="ARBA" id="ARBA00022918"/>
    </source>
</evidence>
<evidence type="ECO:0000256" key="5">
    <source>
        <dbReference type="ARBA" id="ARBA00022842"/>
    </source>
</evidence>
<dbReference type="Proteomes" id="UP000257109">
    <property type="component" value="Unassembled WGS sequence"/>
</dbReference>
<evidence type="ECO:0000256" key="6">
    <source>
        <dbReference type="ARBA" id="ARBA00022908"/>
    </source>
</evidence>
<keyword evidence="6" id="KW-0229">DNA integration</keyword>
<gene>
    <name evidence="11" type="ORF">CR513_56925</name>
</gene>
<reference evidence="11" key="1">
    <citation type="submission" date="2018-05" db="EMBL/GenBank/DDBJ databases">
        <title>Draft genome of Mucuna pruriens seed.</title>
        <authorList>
            <person name="Nnadi N.E."/>
            <person name="Vos R."/>
            <person name="Hasami M.H."/>
            <person name="Devisetty U.K."/>
            <person name="Aguiy J.C."/>
        </authorList>
    </citation>
    <scope>NUCLEOTIDE SEQUENCE [LARGE SCALE GENOMIC DNA]</scope>
    <source>
        <strain evidence="11">JCA_2017</strain>
    </source>
</reference>
<dbReference type="SUPFAM" id="SSF53098">
    <property type="entry name" value="Ribonuclease H-like"/>
    <property type="match status" value="1"/>
</dbReference>
<dbReference type="GO" id="GO:0006310">
    <property type="term" value="P:DNA recombination"/>
    <property type="evidence" value="ECO:0007669"/>
    <property type="project" value="UniProtKB-KW"/>
</dbReference>
<keyword evidence="9" id="KW-0233">DNA recombination</keyword>
<feature type="region of interest" description="Disordered" evidence="10">
    <location>
        <begin position="61"/>
        <end position="84"/>
    </location>
</feature>
<dbReference type="InterPro" id="IPR012337">
    <property type="entry name" value="RNaseH-like_sf"/>
</dbReference>
<evidence type="ECO:0000256" key="10">
    <source>
        <dbReference type="SAM" id="MobiDB-lite"/>
    </source>
</evidence>
<dbReference type="PANTHER" id="PTHR42648">
    <property type="entry name" value="TRANSPOSASE, PUTATIVE-RELATED"/>
    <property type="match status" value="1"/>
</dbReference>
<keyword evidence="7" id="KW-0695">RNA-directed DNA polymerase</keyword>
<dbReference type="PANTHER" id="PTHR42648:SF11">
    <property type="entry name" value="TRANSPOSON TY4-P GAG-POL POLYPROTEIN"/>
    <property type="match status" value="1"/>
</dbReference>
<keyword evidence="8" id="KW-0808">Transferase</keyword>
<keyword evidence="12" id="KW-1185">Reference proteome</keyword>
<organism evidence="11 12">
    <name type="scientific">Mucuna pruriens</name>
    <name type="common">Velvet bean</name>
    <name type="synonym">Dolichos pruriens</name>
    <dbReference type="NCBI Taxonomy" id="157652"/>
    <lineage>
        <taxon>Eukaryota</taxon>
        <taxon>Viridiplantae</taxon>
        <taxon>Streptophyta</taxon>
        <taxon>Embryophyta</taxon>
        <taxon>Tracheophyta</taxon>
        <taxon>Spermatophyta</taxon>
        <taxon>Magnoliopsida</taxon>
        <taxon>eudicotyledons</taxon>
        <taxon>Gunneridae</taxon>
        <taxon>Pentapetalae</taxon>
        <taxon>rosids</taxon>
        <taxon>fabids</taxon>
        <taxon>Fabales</taxon>
        <taxon>Fabaceae</taxon>
        <taxon>Papilionoideae</taxon>
        <taxon>50 kb inversion clade</taxon>
        <taxon>NPAAA clade</taxon>
        <taxon>indigoferoid/millettioid clade</taxon>
        <taxon>Phaseoleae</taxon>
        <taxon>Mucuna</taxon>
    </lineage>
</organism>
<evidence type="ECO:0000313" key="11">
    <source>
        <dbReference type="EMBL" id="RDX64514.1"/>
    </source>
</evidence>
<dbReference type="GO" id="GO:0003676">
    <property type="term" value="F:nucleic acid binding"/>
    <property type="evidence" value="ECO:0007669"/>
    <property type="project" value="InterPro"/>
</dbReference>
<dbReference type="AlphaFoldDB" id="A0A371EEX9"/>
<dbReference type="GO" id="GO:0004519">
    <property type="term" value="F:endonuclease activity"/>
    <property type="evidence" value="ECO:0007669"/>
    <property type="project" value="UniProtKB-KW"/>
</dbReference>
<accession>A0A371EEX9</accession>
<evidence type="ECO:0000256" key="3">
    <source>
        <dbReference type="ARBA" id="ARBA00022759"/>
    </source>
</evidence>
<name>A0A371EEX9_MUCPR</name>
<protein>
    <recommendedName>
        <fullName evidence="13">Copia protein</fullName>
    </recommendedName>
</protein>
<keyword evidence="5" id="KW-0460">Magnesium</keyword>
<keyword evidence="8" id="KW-0239">DNA-directed DNA polymerase</keyword>
<dbReference type="EMBL" id="QJKJ01014350">
    <property type="protein sequence ID" value="RDX64514.1"/>
    <property type="molecule type" value="Genomic_DNA"/>
</dbReference>
<dbReference type="GO" id="GO:0016787">
    <property type="term" value="F:hydrolase activity"/>
    <property type="evidence" value="ECO:0007669"/>
    <property type="project" value="UniProtKB-KW"/>
</dbReference>
<dbReference type="GO" id="GO:0015074">
    <property type="term" value="P:DNA integration"/>
    <property type="evidence" value="ECO:0007669"/>
    <property type="project" value="UniProtKB-KW"/>
</dbReference>
<proteinExistence type="predicted"/>
<dbReference type="GO" id="GO:0003964">
    <property type="term" value="F:RNA-directed DNA polymerase activity"/>
    <property type="evidence" value="ECO:0007669"/>
    <property type="project" value="UniProtKB-KW"/>
</dbReference>
<dbReference type="OrthoDB" id="1751476at2759"/>
<evidence type="ECO:0000256" key="1">
    <source>
        <dbReference type="ARBA" id="ARBA00022722"/>
    </source>
</evidence>
<keyword evidence="4" id="KW-0378">Hydrolase</keyword>
<keyword evidence="3" id="KW-0255">Endonuclease</keyword>
<evidence type="ECO:0000256" key="9">
    <source>
        <dbReference type="ARBA" id="ARBA00023172"/>
    </source>
</evidence>
<evidence type="ECO:0000256" key="8">
    <source>
        <dbReference type="ARBA" id="ARBA00022932"/>
    </source>
</evidence>
<dbReference type="InterPro" id="IPR036397">
    <property type="entry name" value="RNaseH_sf"/>
</dbReference>
<feature type="non-terminal residue" evidence="11">
    <location>
        <position position="1"/>
    </location>
</feature>